<dbReference type="AlphaFoldDB" id="A0A9J6FII9"/>
<gene>
    <name evidence="1" type="ORF">HPB48_002234</name>
</gene>
<keyword evidence="2" id="KW-1185">Reference proteome</keyword>
<evidence type="ECO:0000313" key="2">
    <source>
        <dbReference type="Proteomes" id="UP000821853"/>
    </source>
</evidence>
<comment type="caution">
    <text evidence="1">The sequence shown here is derived from an EMBL/GenBank/DDBJ whole genome shotgun (WGS) entry which is preliminary data.</text>
</comment>
<organism evidence="1 2">
    <name type="scientific">Haemaphysalis longicornis</name>
    <name type="common">Bush tick</name>
    <dbReference type="NCBI Taxonomy" id="44386"/>
    <lineage>
        <taxon>Eukaryota</taxon>
        <taxon>Metazoa</taxon>
        <taxon>Ecdysozoa</taxon>
        <taxon>Arthropoda</taxon>
        <taxon>Chelicerata</taxon>
        <taxon>Arachnida</taxon>
        <taxon>Acari</taxon>
        <taxon>Parasitiformes</taxon>
        <taxon>Ixodida</taxon>
        <taxon>Ixodoidea</taxon>
        <taxon>Ixodidae</taxon>
        <taxon>Haemaphysalinae</taxon>
        <taxon>Haemaphysalis</taxon>
    </lineage>
</organism>
<name>A0A9J6FII9_HAELO</name>
<sequence length="163" mass="18764">MELGANVVCRTVKNLPGLFAREKGFGYKGSTFHGPGHSEIHVQRCGLDQSQRDQRQVHPREHVSGRELRLERIGLGILSIENAGRKRTVSKLSFSSPTVQDSSWWTGRKIGGAQPRRRGHQEGRELRFVTIQEDRHQRKRAFVRSTLFEYSRYPATPVFVFFF</sequence>
<dbReference type="EMBL" id="JABSTR010000001">
    <property type="protein sequence ID" value="KAH9362256.1"/>
    <property type="molecule type" value="Genomic_DNA"/>
</dbReference>
<protein>
    <submittedName>
        <fullName evidence="1">Uncharacterized protein</fullName>
    </submittedName>
</protein>
<evidence type="ECO:0000313" key="1">
    <source>
        <dbReference type="EMBL" id="KAH9362256.1"/>
    </source>
</evidence>
<dbReference type="Proteomes" id="UP000821853">
    <property type="component" value="Chromosome 1"/>
</dbReference>
<dbReference type="VEuPathDB" id="VectorBase:HLOH_045752"/>
<accession>A0A9J6FII9</accession>
<reference evidence="1 2" key="1">
    <citation type="journal article" date="2020" name="Cell">
        <title>Large-Scale Comparative Analyses of Tick Genomes Elucidate Their Genetic Diversity and Vector Capacities.</title>
        <authorList>
            <consortium name="Tick Genome and Microbiome Consortium (TIGMIC)"/>
            <person name="Jia N."/>
            <person name="Wang J."/>
            <person name="Shi W."/>
            <person name="Du L."/>
            <person name="Sun Y."/>
            <person name="Zhan W."/>
            <person name="Jiang J.F."/>
            <person name="Wang Q."/>
            <person name="Zhang B."/>
            <person name="Ji P."/>
            <person name="Bell-Sakyi L."/>
            <person name="Cui X.M."/>
            <person name="Yuan T.T."/>
            <person name="Jiang B.G."/>
            <person name="Yang W.F."/>
            <person name="Lam T.T."/>
            <person name="Chang Q.C."/>
            <person name="Ding S.J."/>
            <person name="Wang X.J."/>
            <person name="Zhu J.G."/>
            <person name="Ruan X.D."/>
            <person name="Zhao L."/>
            <person name="Wei J.T."/>
            <person name="Ye R.Z."/>
            <person name="Que T.C."/>
            <person name="Du C.H."/>
            <person name="Zhou Y.H."/>
            <person name="Cheng J.X."/>
            <person name="Dai P.F."/>
            <person name="Guo W.B."/>
            <person name="Han X.H."/>
            <person name="Huang E.J."/>
            <person name="Li L.F."/>
            <person name="Wei W."/>
            <person name="Gao Y.C."/>
            <person name="Liu J.Z."/>
            <person name="Shao H.Z."/>
            <person name="Wang X."/>
            <person name="Wang C.C."/>
            <person name="Yang T.C."/>
            <person name="Huo Q.B."/>
            <person name="Li W."/>
            <person name="Chen H.Y."/>
            <person name="Chen S.E."/>
            <person name="Zhou L.G."/>
            <person name="Ni X.B."/>
            <person name="Tian J.H."/>
            <person name="Sheng Y."/>
            <person name="Liu T."/>
            <person name="Pan Y.S."/>
            <person name="Xia L.Y."/>
            <person name="Li J."/>
            <person name="Zhao F."/>
            <person name="Cao W.C."/>
        </authorList>
    </citation>
    <scope>NUCLEOTIDE SEQUENCE [LARGE SCALE GENOMIC DNA]</scope>
    <source>
        <strain evidence="1">HaeL-2018</strain>
    </source>
</reference>
<proteinExistence type="predicted"/>